<name>A0A1H3G630_9FLAO</name>
<keyword evidence="1 2" id="KW-0732">Signal</keyword>
<dbReference type="RefSeq" id="WP_090126095.1">
    <property type="nucleotide sequence ID" value="NZ_FNNJ01000013.1"/>
</dbReference>
<protein>
    <submittedName>
        <fullName evidence="4">Outer membrane protein beta-barrel domain-containing protein</fullName>
    </submittedName>
</protein>
<dbReference type="AlphaFoldDB" id="A0A1H3G630"/>
<evidence type="ECO:0000313" key="4">
    <source>
        <dbReference type="EMBL" id="SDX98510.1"/>
    </source>
</evidence>
<dbReference type="Gene3D" id="2.40.160.20">
    <property type="match status" value="1"/>
</dbReference>
<dbReference type="EMBL" id="FNNJ01000013">
    <property type="protein sequence ID" value="SDX98510.1"/>
    <property type="molecule type" value="Genomic_DNA"/>
</dbReference>
<evidence type="ECO:0000313" key="5">
    <source>
        <dbReference type="Proteomes" id="UP000199595"/>
    </source>
</evidence>
<feature type="signal peptide" evidence="2">
    <location>
        <begin position="1"/>
        <end position="25"/>
    </location>
</feature>
<evidence type="ECO:0000256" key="1">
    <source>
        <dbReference type="ARBA" id="ARBA00022729"/>
    </source>
</evidence>
<feature type="chain" id="PRO_5011690728" evidence="2">
    <location>
        <begin position="26"/>
        <end position="295"/>
    </location>
</feature>
<dbReference type="SUPFAM" id="SSF56925">
    <property type="entry name" value="OMPA-like"/>
    <property type="match status" value="1"/>
</dbReference>
<organism evidence="4 5">
    <name type="scientific">Lutibacter oricola</name>
    <dbReference type="NCBI Taxonomy" id="762486"/>
    <lineage>
        <taxon>Bacteria</taxon>
        <taxon>Pseudomonadati</taxon>
        <taxon>Bacteroidota</taxon>
        <taxon>Flavobacteriia</taxon>
        <taxon>Flavobacteriales</taxon>
        <taxon>Flavobacteriaceae</taxon>
        <taxon>Lutibacter</taxon>
    </lineage>
</organism>
<dbReference type="Pfam" id="PF13505">
    <property type="entry name" value="OMP_b-brl"/>
    <property type="match status" value="1"/>
</dbReference>
<dbReference type="InterPro" id="IPR027385">
    <property type="entry name" value="Beta-barrel_OMP"/>
</dbReference>
<dbReference type="InterPro" id="IPR011250">
    <property type="entry name" value="OMP/PagP_B-barrel"/>
</dbReference>
<sequence length="295" mass="31742">MKNQLLLAIALIVTTSISAQFYVSASGGYAIPSAGVLMGQELNADRTEAKNHYGSFGEGLNTQLKGGYFFNDTFGVELAFAYLHGSDQVRDSYLMEEGVITEVTDAKAYGRAFGLSASLVYNFNEKVYGRFGAITKLGGRTGAELTRENATPFGPIVTEGKLDFHGRPPLGFIAALGHKFKLNDNFHLFAELEYLGINVTRDNSEFTELTINAPAVPANALGAGHPGIPAATWNLGDAPLNHPVYGTLYAPTKTTYEDELSTSNTDPSKTLSETVPYSSFGINFGITYTFGKKGE</sequence>
<feature type="domain" description="Outer membrane protein beta-barrel" evidence="3">
    <location>
        <begin position="12"/>
        <end position="212"/>
    </location>
</feature>
<dbReference type="Proteomes" id="UP000199595">
    <property type="component" value="Unassembled WGS sequence"/>
</dbReference>
<dbReference type="OrthoDB" id="1322659at2"/>
<evidence type="ECO:0000256" key="2">
    <source>
        <dbReference type="SAM" id="SignalP"/>
    </source>
</evidence>
<reference evidence="4 5" key="1">
    <citation type="submission" date="2016-10" db="EMBL/GenBank/DDBJ databases">
        <authorList>
            <person name="de Groot N.N."/>
        </authorList>
    </citation>
    <scope>NUCLEOTIDE SEQUENCE [LARGE SCALE GENOMIC DNA]</scope>
    <source>
        <strain evidence="4 5">DSM 24956</strain>
    </source>
</reference>
<evidence type="ECO:0000259" key="3">
    <source>
        <dbReference type="Pfam" id="PF13505"/>
    </source>
</evidence>
<keyword evidence="5" id="KW-1185">Reference proteome</keyword>
<proteinExistence type="predicted"/>
<dbReference type="STRING" id="762486.SAMN05444411_11353"/>
<gene>
    <name evidence="4" type="ORF">SAMN05444411_11353</name>
</gene>
<accession>A0A1H3G630</accession>